<organism evidence="1 2">
    <name type="scientific">Oryzomicrobium terrae</name>
    <dbReference type="NCBI Taxonomy" id="1735038"/>
    <lineage>
        <taxon>Bacteria</taxon>
        <taxon>Pseudomonadati</taxon>
        <taxon>Pseudomonadota</taxon>
        <taxon>Betaproteobacteria</taxon>
        <taxon>Rhodocyclales</taxon>
        <taxon>Rhodocyclaceae</taxon>
        <taxon>Oryzomicrobium</taxon>
    </lineage>
</organism>
<keyword evidence="2" id="KW-1185">Reference proteome</keyword>
<reference evidence="1 2" key="1">
    <citation type="submission" date="2017-07" db="EMBL/GenBank/DDBJ databases">
        <title>Complete genome sequence of Oryzomicrobium terrae TPP412.</title>
        <authorList>
            <person name="Chiu L.-W."/>
            <person name="Lo K.-J."/>
            <person name="Tsai Y.-M."/>
            <person name="Lin S.-S."/>
            <person name="Kuo C.-H."/>
            <person name="Liu C.-T."/>
        </authorList>
    </citation>
    <scope>NUCLEOTIDE SEQUENCE [LARGE SCALE GENOMIC DNA]</scope>
    <source>
        <strain evidence="1 2">TPP412</strain>
    </source>
</reference>
<proteinExistence type="predicted"/>
<evidence type="ECO:0000313" key="1">
    <source>
        <dbReference type="EMBL" id="QEL64773.1"/>
    </source>
</evidence>
<protein>
    <submittedName>
        <fullName evidence="1">Uncharacterized protein</fullName>
    </submittedName>
</protein>
<evidence type="ECO:0000313" key="2">
    <source>
        <dbReference type="Proteomes" id="UP000323671"/>
    </source>
</evidence>
<dbReference type="EMBL" id="CP022579">
    <property type="protein sequence ID" value="QEL64773.1"/>
    <property type="molecule type" value="Genomic_DNA"/>
</dbReference>
<dbReference type="KEGG" id="otr:OTERR_12970"/>
<sequence length="99" mass="10960">MSVAAAGFGKAIQVAEESARELLPGLSDLKLEGVVISGKDYEVTLSYYISGQSPLELSQRSKKETLGLLAAMMTSRREYKVFLVDKNTFAFRGFRAYKE</sequence>
<gene>
    <name evidence="1" type="ORF">OTERR_12970</name>
</gene>
<dbReference type="Proteomes" id="UP000323671">
    <property type="component" value="Chromosome"/>
</dbReference>
<dbReference type="RefSeq" id="WP_149425217.1">
    <property type="nucleotide sequence ID" value="NZ_CP022579.1"/>
</dbReference>
<dbReference type="AlphaFoldDB" id="A0A5C1E7D6"/>
<name>A0A5C1E7D6_9RHOO</name>
<accession>A0A5C1E7D6</accession>